<protein>
    <submittedName>
        <fullName evidence="13">Homeobox-leucine zipper protein HOX11-like</fullName>
    </submittedName>
</protein>
<keyword evidence="4 8" id="KW-0238">DNA-binding</keyword>
<accession>A0A6J1GBE1</accession>
<dbReference type="PANTHER" id="PTHR45714">
    <property type="entry name" value="HOMEOBOX-LEUCINE ZIPPER PROTEIN HAT14"/>
    <property type="match status" value="1"/>
</dbReference>
<comment type="subcellular location">
    <subcellularLocation>
        <location evidence="1 8 9">Nucleus</location>
    </subcellularLocation>
</comment>
<dbReference type="Gene3D" id="1.10.10.60">
    <property type="entry name" value="Homeodomain-like"/>
    <property type="match status" value="1"/>
</dbReference>
<dbReference type="InterPro" id="IPR001356">
    <property type="entry name" value="HD"/>
</dbReference>
<proteinExistence type="inferred from homology"/>
<evidence type="ECO:0000313" key="13">
    <source>
        <dbReference type="RefSeq" id="XP_022949216.1"/>
    </source>
</evidence>
<evidence type="ECO:0000256" key="9">
    <source>
        <dbReference type="RuleBase" id="RU000682"/>
    </source>
</evidence>
<evidence type="ECO:0000256" key="2">
    <source>
        <dbReference type="ARBA" id="ARBA00006074"/>
    </source>
</evidence>
<evidence type="ECO:0000256" key="3">
    <source>
        <dbReference type="ARBA" id="ARBA00023015"/>
    </source>
</evidence>
<dbReference type="SMART" id="SM00340">
    <property type="entry name" value="HALZ"/>
    <property type="match status" value="1"/>
</dbReference>
<keyword evidence="3" id="KW-0805">Transcription regulation</keyword>
<name>A0A6J1GBE1_CUCMO</name>
<evidence type="ECO:0000256" key="8">
    <source>
        <dbReference type="PROSITE-ProRule" id="PRU00108"/>
    </source>
</evidence>
<evidence type="ECO:0000256" key="10">
    <source>
        <dbReference type="SAM" id="MobiDB-lite"/>
    </source>
</evidence>
<keyword evidence="12" id="KW-1185">Reference proteome</keyword>
<gene>
    <name evidence="13" type="primary">LOC111452633</name>
</gene>
<dbReference type="RefSeq" id="XP_022949216.1">
    <property type="nucleotide sequence ID" value="XM_023093448.1"/>
</dbReference>
<dbReference type="InterPro" id="IPR017970">
    <property type="entry name" value="Homeobox_CS"/>
</dbReference>
<dbReference type="SMART" id="SM00389">
    <property type="entry name" value="HOX"/>
    <property type="match status" value="1"/>
</dbReference>
<evidence type="ECO:0000256" key="7">
    <source>
        <dbReference type="ARBA" id="ARBA00023242"/>
    </source>
</evidence>
<dbReference type="PROSITE" id="PS00027">
    <property type="entry name" value="HOMEOBOX_1"/>
    <property type="match status" value="1"/>
</dbReference>
<dbReference type="CDD" id="cd00086">
    <property type="entry name" value="homeodomain"/>
    <property type="match status" value="1"/>
</dbReference>
<dbReference type="PROSITE" id="PS50071">
    <property type="entry name" value="HOMEOBOX_2"/>
    <property type="match status" value="1"/>
</dbReference>
<comment type="similarity">
    <text evidence="2">Belongs to the HD-ZIP homeobox family. Class II subfamily.</text>
</comment>
<organism evidence="12 13">
    <name type="scientific">Cucurbita moschata</name>
    <name type="common">Winter crookneck squash</name>
    <name type="synonym">Cucurbita pepo var. moschata</name>
    <dbReference type="NCBI Taxonomy" id="3662"/>
    <lineage>
        <taxon>Eukaryota</taxon>
        <taxon>Viridiplantae</taxon>
        <taxon>Streptophyta</taxon>
        <taxon>Embryophyta</taxon>
        <taxon>Tracheophyta</taxon>
        <taxon>Spermatophyta</taxon>
        <taxon>Magnoliopsida</taxon>
        <taxon>eudicotyledons</taxon>
        <taxon>Gunneridae</taxon>
        <taxon>Pentapetalae</taxon>
        <taxon>rosids</taxon>
        <taxon>fabids</taxon>
        <taxon>Cucurbitales</taxon>
        <taxon>Cucurbitaceae</taxon>
        <taxon>Cucurbiteae</taxon>
        <taxon>Cucurbita</taxon>
    </lineage>
</organism>
<dbReference type="InterPro" id="IPR009057">
    <property type="entry name" value="Homeodomain-like_sf"/>
</dbReference>
<evidence type="ECO:0000256" key="1">
    <source>
        <dbReference type="ARBA" id="ARBA00004123"/>
    </source>
</evidence>
<keyword evidence="5 8" id="KW-0371">Homeobox</keyword>
<evidence type="ECO:0000256" key="6">
    <source>
        <dbReference type="ARBA" id="ARBA00023163"/>
    </source>
</evidence>
<sequence length="218" mass="24715">MELGLRLGDQQQTHSHNPKLLHLALLPPTPTPDGGGGESPRNPYLCSSLELGLYEVEEHQGNSDRGCSRGSDEDDQILGSRKKLRLSREQSAFLEDSFKDHHTLYPQKQKVELARRLNLRPRQVEVWFQNRRARTKLKQTEVDCEYLKNCCQTLTQQNRKLRKELQDLRALKTTDSLFMHSPATTLTMCASCERAAVLHPLNSKASGFSFTTNGSSPQ</sequence>
<feature type="DNA-binding region" description="Homeobox" evidence="8">
    <location>
        <begin position="79"/>
        <end position="139"/>
    </location>
</feature>
<dbReference type="SUPFAM" id="SSF46689">
    <property type="entry name" value="Homeodomain-like"/>
    <property type="match status" value="1"/>
</dbReference>
<dbReference type="GO" id="GO:0043565">
    <property type="term" value="F:sequence-specific DNA binding"/>
    <property type="evidence" value="ECO:0007669"/>
    <property type="project" value="InterPro"/>
</dbReference>
<dbReference type="GeneID" id="111452633"/>
<evidence type="ECO:0000256" key="5">
    <source>
        <dbReference type="ARBA" id="ARBA00023155"/>
    </source>
</evidence>
<dbReference type="Proteomes" id="UP000504609">
    <property type="component" value="Unplaced"/>
</dbReference>
<dbReference type="AlphaFoldDB" id="A0A6J1GBE1"/>
<evidence type="ECO:0000313" key="12">
    <source>
        <dbReference type="Proteomes" id="UP000504609"/>
    </source>
</evidence>
<dbReference type="InterPro" id="IPR003106">
    <property type="entry name" value="Leu_zip_homeo"/>
</dbReference>
<dbReference type="Pfam" id="PF02183">
    <property type="entry name" value="HALZ"/>
    <property type="match status" value="1"/>
</dbReference>
<evidence type="ECO:0000259" key="11">
    <source>
        <dbReference type="PROSITE" id="PS50071"/>
    </source>
</evidence>
<reference evidence="13" key="1">
    <citation type="submission" date="2025-08" db="UniProtKB">
        <authorList>
            <consortium name="RefSeq"/>
        </authorList>
    </citation>
    <scope>IDENTIFICATION</scope>
    <source>
        <tissue evidence="13">Young leaves</tissue>
    </source>
</reference>
<feature type="region of interest" description="Disordered" evidence="10">
    <location>
        <begin position="1"/>
        <end position="42"/>
    </location>
</feature>
<feature type="domain" description="Homeobox" evidence="11">
    <location>
        <begin position="77"/>
        <end position="138"/>
    </location>
</feature>
<dbReference type="InterPro" id="IPR050762">
    <property type="entry name" value="HD-ZIP_Homeobox_LZ_Class_II"/>
</dbReference>
<evidence type="ECO:0000256" key="4">
    <source>
        <dbReference type="ARBA" id="ARBA00023125"/>
    </source>
</evidence>
<keyword evidence="7 8" id="KW-0539">Nucleus</keyword>
<keyword evidence="6" id="KW-0804">Transcription</keyword>
<dbReference type="PANTHER" id="PTHR45714:SF39">
    <property type="entry name" value="HOMEOBOX-LEUCINE ZIPPER PROTEIN HAT14"/>
    <property type="match status" value="1"/>
</dbReference>
<dbReference type="GO" id="GO:0000981">
    <property type="term" value="F:DNA-binding transcription factor activity, RNA polymerase II-specific"/>
    <property type="evidence" value="ECO:0007669"/>
    <property type="project" value="InterPro"/>
</dbReference>
<dbReference type="GO" id="GO:0005634">
    <property type="term" value="C:nucleus"/>
    <property type="evidence" value="ECO:0007669"/>
    <property type="project" value="UniProtKB-SubCell"/>
</dbReference>
<dbReference type="Pfam" id="PF00046">
    <property type="entry name" value="Homeodomain"/>
    <property type="match status" value="1"/>
</dbReference>
<dbReference type="KEGG" id="cmos:111452633"/>